<organism evidence="2">
    <name type="scientific">viral metagenome</name>
    <dbReference type="NCBI Taxonomy" id="1070528"/>
    <lineage>
        <taxon>unclassified sequences</taxon>
        <taxon>metagenomes</taxon>
        <taxon>organismal metagenomes</taxon>
    </lineage>
</organism>
<gene>
    <name evidence="1" type="ORF">MM171A00514_0006</name>
    <name evidence="2" type="ORF">MM171B00956_0009</name>
</gene>
<dbReference type="AlphaFoldDB" id="A0A6M3M545"/>
<reference evidence="2" key="1">
    <citation type="submission" date="2020-03" db="EMBL/GenBank/DDBJ databases">
        <title>The deep terrestrial virosphere.</title>
        <authorList>
            <person name="Holmfeldt K."/>
            <person name="Nilsson E."/>
            <person name="Simone D."/>
            <person name="Lopez-Fernandez M."/>
            <person name="Wu X."/>
            <person name="de Brujin I."/>
            <person name="Lundin D."/>
            <person name="Andersson A."/>
            <person name="Bertilsson S."/>
            <person name="Dopson M."/>
        </authorList>
    </citation>
    <scope>NUCLEOTIDE SEQUENCE</scope>
    <source>
        <strain evidence="1">MM171A00514</strain>
        <strain evidence="2">MM171B00956</strain>
    </source>
</reference>
<evidence type="ECO:0000313" key="2">
    <source>
        <dbReference type="EMBL" id="QJB02991.1"/>
    </source>
</evidence>
<evidence type="ECO:0000313" key="1">
    <source>
        <dbReference type="EMBL" id="QJB00370.1"/>
    </source>
</evidence>
<name>A0A6M3M545_9ZZZZ</name>
<accession>A0A6M3M545</accession>
<protein>
    <submittedName>
        <fullName evidence="2">Uncharacterized protein</fullName>
    </submittedName>
</protein>
<dbReference type="EMBL" id="MT143691">
    <property type="protein sequence ID" value="QJB00370.1"/>
    <property type="molecule type" value="Genomic_DNA"/>
</dbReference>
<sequence>MKVSELIELNNRAHEILGWKGGGSMDLGSDVIEEGDLRLYLEVHSSSLKGGDLCENFNDLKAHLEALFGNRAAGFDFFEDEKSESGFSVAVPLAHFSIFPNEVRRPK</sequence>
<proteinExistence type="predicted"/>
<dbReference type="EMBL" id="MT143819">
    <property type="protein sequence ID" value="QJB02991.1"/>
    <property type="molecule type" value="Genomic_DNA"/>
</dbReference>